<name>A0ACB7X6F0_9ERIC</name>
<dbReference type="EMBL" id="CM037152">
    <property type="protein sequence ID" value="KAH7836246.1"/>
    <property type="molecule type" value="Genomic_DNA"/>
</dbReference>
<comment type="caution">
    <text evidence="1">The sequence shown here is derived from an EMBL/GenBank/DDBJ whole genome shotgun (WGS) entry which is preliminary data.</text>
</comment>
<organism evidence="1 2">
    <name type="scientific">Vaccinium darrowii</name>
    <dbReference type="NCBI Taxonomy" id="229202"/>
    <lineage>
        <taxon>Eukaryota</taxon>
        <taxon>Viridiplantae</taxon>
        <taxon>Streptophyta</taxon>
        <taxon>Embryophyta</taxon>
        <taxon>Tracheophyta</taxon>
        <taxon>Spermatophyta</taxon>
        <taxon>Magnoliopsida</taxon>
        <taxon>eudicotyledons</taxon>
        <taxon>Gunneridae</taxon>
        <taxon>Pentapetalae</taxon>
        <taxon>asterids</taxon>
        <taxon>Ericales</taxon>
        <taxon>Ericaceae</taxon>
        <taxon>Vaccinioideae</taxon>
        <taxon>Vaccinieae</taxon>
        <taxon>Vaccinium</taxon>
    </lineage>
</organism>
<protein>
    <submittedName>
        <fullName evidence="1">Uncharacterized protein</fullName>
    </submittedName>
</protein>
<dbReference type="Proteomes" id="UP000828048">
    <property type="component" value="Chromosome 2"/>
</dbReference>
<evidence type="ECO:0000313" key="1">
    <source>
        <dbReference type="EMBL" id="KAH7836246.1"/>
    </source>
</evidence>
<proteinExistence type="predicted"/>
<evidence type="ECO:0000313" key="2">
    <source>
        <dbReference type="Proteomes" id="UP000828048"/>
    </source>
</evidence>
<accession>A0ACB7X6F0</accession>
<gene>
    <name evidence="1" type="ORF">Vadar_033983</name>
</gene>
<sequence>MTNFSDPSLSLPENKNQTSIEREREMKSSPVDLFADLEDPNSTMAMDLDDVEALEMFGEGPVGSDNKLTGADADFFNPFQNDF</sequence>
<reference evidence="1 2" key="1">
    <citation type="journal article" date="2021" name="Hortic Res">
        <title>High-quality reference genome and annotation aids understanding of berry development for evergreen blueberry (Vaccinium darrowii).</title>
        <authorList>
            <person name="Yu J."/>
            <person name="Hulse-Kemp A.M."/>
            <person name="Babiker E."/>
            <person name="Staton M."/>
        </authorList>
    </citation>
    <scope>NUCLEOTIDE SEQUENCE [LARGE SCALE GENOMIC DNA]</scope>
    <source>
        <strain evidence="2">cv. NJ 8807/NJ 8810</strain>
        <tissue evidence="1">Young leaf</tissue>
    </source>
</reference>
<keyword evidence="2" id="KW-1185">Reference proteome</keyword>